<evidence type="ECO:0000256" key="5">
    <source>
        <dbReference type="ARBA" id="ARBA00038359"/>
    </source>
</evidence>
<feature type="transmembrane region" description="Helical" evidence="6">
    <location>
        <begin position="185"/>
        <end position="208"/>
    </location>
</feature>
<dbReference type="AlphaFoldDB" id="A0AAV9GAT9"/>
<dbReference type="InterPro" id="IPR049326">
    <property type="entry name" value="Rhodopsin_dom_fungi"/>
</dbReference>
<dbReference type="PANTHER" id="PTHR33048:SF129">
    <property type="entry name" value="INTEGRAL MEMBRANE PROTEIN-RELATED"/>
    <property type="match status" value="1"/>
</dbReference>
<evidence type="ECO:0000256" key="4">
    <source>
        <dbReference type="ARBA" id="ARBA00023136"/>
    </source>
</evidence>
<feature type="transmembrane region" description="Helical" evidence="6">
    <location>
        <begin position="105"/>
        <end position="127"/>
    </location>
</feature>
<evidence type="ECO:0000313" key="9">
    <source>
        <dbReference type="Proteomes" id="UP001321760"/>
    </source>
</evidence>
<dbReference type="PANTHER" id="PTHR33048">
    <property type="entry name" value="PTH11-LIKE INTEGRAL MEMBRANE PROTEIN (AFU_ORTHOLOGUE AFUA_5G11245)"/>
    <property type="match status" value="1"/>
</dbReference>
<sequence length="388" mass="41737">MAGPPGFPPDMPGLPVTDLQYYNARTYTSVVTVLVFLSSAIIGMRLGTRWKSTGFDLDDYLIIGAAIFGLIDMAVVIASVSRILGNPRPDFIPFSYINQAAPLSLVAEITSTWSVALLKTSIAAMLLRFQRAPGWAIFLKCIIALQIATAIFITVMQTTRCVPINALWDPTVPRMSCWGENAFKISLTTASVVVILTDIIFALIPLTFLYQVRRSLRDRIIIGALMSLGLLASAASVVKTVMVQRFDETDDPSGHGMSIALWASIEAQVGIIAACIPCLRAAFLRFLGRVGIFTQAGSGSTSKRPGNVGIIVTDQLNARSVRLSSRTRGGDAFDGAPRTTTSTRIVAAGEEDEGVLLGEKRGNGQRGWIQRKTEIDIELASVGSGVHS</sequence>
<feature type="transmembrane region" description="Helical" evidence="6">
    <location>
        <begin position="134"/>
        <end position="155"/>
    </location>
</feature>
<evidence type="ECO:0000256" key="2">
    <source>
        <dbReference type="ARBA" id="ARBA00022692"/>
    </source>
</evidence>
<keyword evidence="4 6" id="KW-0472">Membrane</keyword>
<evidence type="ECO:0000256" key="3">
    <source>
        <dbReference type="ARBA" id="ARBA00022989"/>
    </source>
</evidence>
<comment type="caution">
    <text evidence="8">The sequence shown here is derived from an EMBL/GenBank/DDBJ whole genome shotgun (WGS) entry which is preliminary data.</text>
</comment>
<dbReference type="Pfam" id="PF20684">
    <property type="entry name" value="Fung_rhodopsin"/>
    <property type="match status" value="1"/>
</dbReference>
<feature type="domain" description="Rhodopsin" evidence="7">
    <location>
        <begin position="44"/>
        <end position="283"/>
    </location>
</feature>
<reference evidence="8" key="1">
    <citation type="journal article" date="2023" name="Mol. Phylogenet. Evol.">
        <title>Genome-scale phylogeny and comparative genomics of the fungal order Sordariales.</title>
        <authorList>
            <person name="Hensen N."/>
            <person name="Bonometti L."/>
            <person name="Westerberg I."/>
            <person name="Brannstrom I.O."/>
            <person name="Guillou S."/>
            <person name="Cros-Aarteil S."/>
            <person name="Calhoun S."/>
            <person name="Haridas S."/>
            <person name="Kuo A."/>
            <person name="Mondo S."/>
            <person name="Pangilinan J."/>
            <person name="Riley R."/>
            <person name="LaButti K."/>
            <person name="Andreopoulos B."/>
            <person name="Lipzen A."/>
            <person name="Chen C."/>
            <person name="Yan M."/>
            <person name="Daum C."/>
            <person name="Ng V."/>
            <person name="Clum A."/>
            <person name="Steindorff A."/>
            <person name="Ohm R.A."/>
            <person name="Martin F."/>
            <person name="Silar P."/>
            <person name="Natvig D.O."/>
            <person name="Lalanne C."/>
            <person name="Gautier V."/>
            <person name="Ament-Velasquez S.L."/>
            <person name="Kruys A."/>
            <person name="Hutchinson M.I."/>
            <person name="Powell A.J."/>
            <person name="Barry K."/>
            <person name="Miller A.N."/>
            <person name="Grigoriev I.V."/>
            <person name="Debuchy R."/>
            <person name="Gladieux P."/>
            <person name="Hiltunen Thoren M."/>
            <person name="Johannesson H."/>
        </authorList>
    </citation>
    <scope>NUCLEOTIDE SEQUENCE</scope>
    <source>
        <strain evidence="8">PSN243</strain>
    </source>
</reference>
<feature type="transmembrane region" description="Helical" evidence="6">
    <location>
        <begin position="259"/>
        <end position="279"/>
    </location>
</feature>
<proteinExistence type="inferred from homology"/>
<evidence type="ECO:0000259" key="7">
    <source>
        <dbReference type="Pfam" id="PF20684"/>
    </source>
</evidence>
<feature type="transmembrane region" description="Helical" evidence="6">
    <location>
        <begin position="220"/>
        <end position="239"/>
    </location>
</feature>
<feature type="transmembrane region" description="Helical" evidence="6">
    <location>
        <begin position="60"/>
        <end position="85"/>
    </location>
</feature>
<reference evidence="8" key="2">
    <citation type="submission" date="2023-05" db="EMBL/GenBank/DDBJ databases">
        <authorList>
            <consortium name="Lawrence Berkeley National Laboratory"/>
            <person name="Steindorff A."/>
            <person name="Hensen N."/>
            <person name="Bonometti L."/>
            <person name="Westerberg I."/>
            <person name="Brannstrom I.O."/>
            <person name="Guillou S."/>
            <person name="Cros-Aarteil S."/>
            <person name="Calhoun S."/>
            <person name="Haridas S."/>
            <person name="Kuo A."/>
            <person name="Mondo S."/>
            <person name="Pangilinan J."/>
            <person name="Riley R."/>
            <person name="Labutti K."/>
            <person name="Andreopoulos B."/>
            <person name="Lipzen A."/>
            <person name="Chen C."/>
            <person name="Yanf M."/>
            <person name="Daum C."/>
            <person name="Ng V."/>
            <person name="Clum A."/>
            <person name="Ohm R."/>
            <person name="Martin F."/>
            <person name="Silar P."/>
            <person name="Natvig D."/>
            <person name="Lalanne C."/>
            <person name="Gautier V."/>
            <person name="Ament-Velasquez S.L."/>
            <person name="Kruys A."/>
            <person name="Hutchinson M.I."/>
            <person name="Powell A.J."/>
            <person name="Barry K."/>
            <person name="Miller A.N."/>
            <person name="Grigoriev I.V."/>
            <person name="Debuchy R."/>
            <person name="Gladieux P."/>
            <person name="Thoren M.H."/>
            <person name="Johannesson H."/>
        </authorList>
    </citation>
    <scope>NUCLEOTIDE SEQUENCE</scope>
    <source>
        <strain evidence="8">PSN243</strain>
    </source>
</reference>
<name>A0AAV9GAT9_9PEZI</name>
<comment type="similarity">
    <text evidence="5">Belongs to the SAT4 family.</text>
</comment>
<keyword evidence="2 6" id="KW-0812">Transmembrane</keyword>
<dbReference type="GO" id="GO:0016020">
    <property type="term" value="C:membrane"/>
    <property type="evidence" value="ECO:0007669"/>
    <property type="project" value="UniProtKB-SubCell"/>
</dbReference>
<dbReference type="InterPro" id="IPR052337">
    <property type="entry name" value="SAT4-like"/>
</dbReference>
<evidence type="ECO:0000256" key="1">
    <source>
        <dbReference type="ARBA" id="ARBA00004141"/>
    </source>
</evidence>
<protein>
    <recommendedName>
        <fullName evidence="7">Rhodopsin domain-containing protein</fullName>
    </recommendedName>
</protein>
<dbReference type="EMBL" id="MU865967">
    <property type="protein sequence ID" value="KAK4445224.1"/>
    <property type="molecule type" value="Genomic_DNA"/>
</dbReference>
<evidence type="ECO:0000256" key="6">
    <source>
        <dbReference type="SAM" id="Phobius"/>
    </source>
</evidence>
<keyword evidence="3 6" id="KW-1133">Transmembrane helix</keyword>
<organism evidence="8 9">
    <name type="scientific">Podospora aff. communis PSN243</name>
    <dbReference type="NCBI Taxonomy" id="3040156"/>
    <lineage>
        <taxon>Eukaryota</taxon>
        <taxon>Fungi</taxon>
        <taxon>Dikarya</taxon>
        <taxon>Ascomycota</taxon>
        <taxon>Pezizomycotina</taxon>
        <taxon>Sordariomycetes</taxon>
        <taxon>Sordariomycetidae</taxon>
        <taxon>Sordariales</taxon>
        <taxon>Podosporaceae</taxon>
        <taxon>Podospora</taxon>
    </lineage>
</organism>
<keyword evidence="9" id="KW-1185">Reference proteome</keyword>
<comment type="subcellular location">
    <subcellularLocation>
        <location evidence="1">Membrane</location>
        <topology evidence="1">Multi-pass membrane protein</topology>
    </subcellularLocation>
</comment>
<evidence type="ECO:0000313" key="8">
    <source>
        <dbReference type="EMBL" id="KAK4445224.1"/>
    </source>
</evidence>
<accession>A0AAV9GAT9</accession>
<dbReference type="Proteomes" id="UP001321760">
    <property type="component" value="Unassembled WGS sequence"/>
</dbReference>
<gene>
    <name evidence="8" type="ORF">QBC34DRAFT_165160</name>
</gene>
<feature type="transmembrane region" description="Helical" evidence="6">
    <location>
        <begin position="27"/>
        <end position="48"/>
    </location>
</feature>